<proteinExistence type="predicted"/>
<evidence type="ECO:0000313" key="1">
    <source>
        <dbReference type="EMBL" id="KAK3757003.1"/>
    </source>
</evidence>
<name>A0AAE1D5B0_9GAST</name>
<sequence>MPGAQGERRTIGSPAVDLFHGMPKSINMSKLKSENVRVDEVSGRNNVHSSYSTALLSDTERIDCTQMARL</sequence>
<dbReference type="AlphaFoldDB" id="A0AAE1D5B0"/>
<dbReference type="Proteomes" id="UP001283361">
    <property type="component" value="Unassembled WGS sequence"/>
</dbReference>
<dbReference type="EMBL" id="JAWDGP010005428">
    <property type="protein sequence ID" value="KAK3757003.1"/>
    <property type="molecule type" value="Genomic_DNA"/>
</dbReference>
<gene>
    <name evidence="1" type="ORF">RRG08_063195</name>
</gene>
<keyword evidence="2" id="KW-1185">Reference proteome</keyword>
<evidence type="ECO:0000313" key="2">
    <source>
        <dbReference type="Proteomes" id="UP001283361"/>
    </source>
</evidence>
<accession>A0AAE1D5B0</accession>
<reference evidence="1" key="1">
    <citation type="journal article" date="2023" name="G3 (Bethesda)">
        <title>A reference genome for the long-term kleptoplast-retaining sea slug Elysia crispata morphotype clarki.</title>
        <authorList>
            <person name="Eastman K.E."/>
            <person name="Pendleton A.L."/>
            <person name="Shaikh M.A."/>
            <person name="Suttiyut T."/>
            <person name="Ogas R."/>
            <person name="Tomko P."/>
            <person name="Gavelis G."/>
            <person name="Widhalm J.R."/>
            <person name="Wisecaver J.H."/>
        </authorList>
    </citation>
    <scope>NUCLEOTIDE SEQUENCE</scope>
    <source>
        <strain evidence="1">ECLA1</strain>
    </source>
</reference>
<organism evidence="1 2">
    <name type="scientific">Elysia crispata</name>
    <name type="common">lettuce slug</name>
    <dbReference type="NCBI Taxonomy" id="231223"/>
    <lineage>
        <taxon>Eukaryota</taxon>
        <taxon>Metazoa</taxon>
        <taxon>Spiralia</taxon>
        <taxon>Lophotrochozoa</taxon>
        <taxon>Mollusca</taxon>
        <taxon>Gastropoda</taxon>
        <taxon>Heterobranchia</taxon>
        <taxon>Euthyneura</taxon>
        <taxon>Panpulmonata</taxon>
        <taxon>Sacoglossa</taxon>
        <taxon>Placobranchoidea</taxon>
        <taxon>Plakobranchidae</taxon>
        <taxon>Elysia</taxon>
    </lineage>
</organism>
<comment type="caution">
    <text evidence="1">The sequence shown here is derived from an EMBL/GenBank/DDBJ whole genome shotgun (WGS) entry which is preliminary data.</text>
</comment>
<protein>
    <submittedName>
        <fullName evidence="1">Uncharacterized protein</fullName>
    </submittedName>
</protein>